<dbReference type="AlphaFoldDB" id="A0A0A9B1Q4"/>
<sequence>MLPMVASTRFFITCNLPLYHLTHRSRSYGSACLVAAWPLDKMASLSRAQAFRTMLCTDRLVHSYCNLHVFST</sequence>
<dbReference type="EMBL" id="GBRH01241837">
    <property type="protein sequence ID" value="JAD56058.1"/>
    <property type="molecule type" value="Transcribed_RNA"/>
</dbReference>
<name>A0A0A9B1Q4_ARUDO</name>
<organism evidence="1">
    <name type="scientific">Arundo donax</name>
    <name type="common">Giant reed</name>
    <name type="synonym">Donax arundinaceus</name>
    <dbReference type="NCBI Taxonomy" id="35708"/>
    <lineage>
        <taxon>Eukaryota</taxon>
        <taxon>Viridiplantae</taxon>
        <taxon>Streptophyta</taxon>
        <taxon>Embryophyta</taxon>
        <taxon>Tracheophyta</taxon>
        <taxon>Spermatophyta</taxon>
        <taxon>Magnoliopsida</taxon>
        <taxon>Liliopsida</taxon>
        <taxon>Poales</taxon>
        <taxon>Poaceae</taxon>
        <taxon>PACMAD clade</taxon>
        <taxon>Arundinoideae</taxon>
        <taxon>Arundineae</taxon>
        <taxon>Arundo</taxon>
    </lineage>
</organism>
<protein>
    <submittedName>
        <fullName evidence="1">Uncharacterized protein</fullName>
    </submittedName>
</protein>
<reference evidence="1" key="1">
    <citation type="submission" date="2014-09" db="EMBL/GenBank/DDBJ databases">
        <authorList>
            <person name="Magalhaes I.L.F."/>
            <person name="Oliveira U."/>
            <person name="Santos F.R."/>
            <person name="Vidigal T.H.D.A."/>
            <person name="Brescovit A.D."/>
            <person name="Santos A.J."/>
        </authorList>
    </citation>
    <scope>NUCLEOTIDE SEQUENCE</scope>
    <source>
        <tissue evidence="1">Shoot tissue taken approximately 20 cm above the soil surface</tissue>
    </source>
</reference>
<proteinExistence type="predicted"/>
<evidence type="ECO:0000313" key="1">
    <source>
        <dbReference type="EMBL" id="JAD56058.1"/>
    </source>
</evidence>
<accession>A0A0A9B1Q4</accession>
<reference evidence="1" key="2">
    <citation type="journal article" date="2015" name="Data Brief">
        <title>Shoot transcriptome of the giant reed, Arundo donax.</title>
        <authorList>
            <person name="Barrero R.A."/>
            <person name="Guerrero F.D."/>
            <person name="Moolhuijzen P."/>
            <person name="Goolsby J.A."/>
            <person name="Tidwell J."/>
            <person name="Bellgard S.E."/>
            <person name="Bellgard M.I."/>
        </authorList>
    </citation>
    <scope>NUCLEOTIDE SEQUENCE</scope>
    <source>
        <tissue evidence="1">Shoot tissue taken approximately 20 cm above the soil surface</tissue>
    </source>
</reference>